<dbReference type="PRINTS" id="PR00922">
    <property type="entry name" value="DADACBPTASE3"/>
</dbReference>
<dbReference type="InterPro" id="IPR000667">
    <property type="entry name" value="Peptidase_S13"/>
</dbReference>
<dbReference type="AlphaFoldDB" id="A0A1I6R2F5"/>
<proteinExistence type="inferred from homology"/>
<gene>
    <name evidence="3" type="ORF">SAMN05444972_10452</name>
</gene>
<dbReference type="Gene3D" id="3.50.80.20">
    <property type="entry name" value="D-Ala-D-Ala carboxypeptidase C, peptidase S13"/>
    <property type="match status" value="2"/>
</dbReference>
<evidence type="ECO:0000313" key="3">
    <source>
        <dbReference type="EMBL" id="SFS58901.1"/>
    </source>
</evidence>
<dbReference type="PANTHER" id="PTHR30023">
    <property type="entry name" value="D-ALANYL-D-ALANINE CARBOXYPEPTIDASE"/>
    <property type="match status" value="1"/>
</dbReference>
<dbReference type="Proteomes" id="UP000198660">
    <property type="component" value="Unassembled WGS sequence"/>
</dbReference>
<dbReference type="Pfam" id="PF02113">
    <property type="entry name" value="Peptidase_S13"/>
    <property type="match status" value="2"/>
</dbReference>
<evidence type="ECO:0000256" key="1">
    <source>
        <dbReference type="ARBA" id="ARBA00006096"/>
    </source>
</evidence>
<keyword evidence="4" id="KW-1185">Reference proteome</keyword>
<dbReference type="GO" id="GO:0004185">
    <property type="term" value="F:serine-type carboxypeptidase activity"/>
    <property type="evidence" value="ECO:0007669"/>
    <property type="project" value="InterPro"/>
</dbReference>
<evidence type="ECO:0000313" key="4">
    <source>
        <dbReference type="Proteomes" id="UP000198660"/>
    </source>
</evidence>
<dbReference type="GO" id="GO:0006508">
    <property type="term" value="P:proteolysis"/>
    <property type="evidence" value="ECO:0007669"/>
    <property type="project" value="InterPro"/>
</dbReference>
<evidence type="ECO:0000256" key="2">
    <source>
        <dbReference type="ARBA" id="ARBA00022801"/>
    </source>
</evidence>
<keyword evidence="2" id="KW-0378">Hydrolase</keyword>
<keyword evidence="3" id="KW-0645">Protease</keyword>
<dbReference type="EMBL" id="FPAA01000004">
    <property type="protein sequence ID" value="SFS58901.1"/>
    <property type="molecule type" value="Genomic_DNA"/>
</dbReference>
<dbReference type="GO" id="GO:0000270">
    <property type="term" value="P:peptidoglycan metabolic process"/>
    <property type="evidence" value="ECO:0007669"/>
    <property type="project" value="TreeGrafter"/>
</dbReference>
<dbReference type="Gene3D" id="3.40.710.10">
    <property type="entry name" value="DD-peptidase/beta-lactamase superfamily"/>
    <property type="match status" value="2"/>
</dbReference>
<dbReference type="RefSeq" id="WP_176391922.1">
    <property type="nucleotide sequence ID" value="NZ_FPAA01000004.1"/>
</dbReference>
<dbReference type="InterPro" id="IPR012338">
    <property type="entry name" value="Beta-lactam/transpept-like"/>
</dbReference>
<organism evidence="3 4">
    <name type="scientific">Marininema halotolerans</name>
    <dbReference type="NCBI Taxonomy" id="1155944"/>
    <lineage>
        <taxon>Bacteria</taxon>
        <taxon>Bacillati</taxon>
        <taxon>Bacillota</taxon>
        <taxon>Bacilli</taxon>
        <taxon>Bacillales</taxon>
        <taxon>Thermoactinomycetaceae</taxon>
        <taxon>Marininema</taxon>
    </lineage>
</organism>
<dbReference type="SUPFAM" id="SSF56601">
    <property type="entry name" value="beta-lactamase/transpeptidase-like"/>
    <property type="match status" value="2"/>
</dbReference>
<sequence length="968" mass="106473">MWVRWRWWCTLGVIAGLIGGLFPVPMTSIAADAPDQRLEQRLLTFAKGIESRSQGAGMSIAYQVVSLQDHRVLASYRKEKTLVPGPVSRLWTASASYHTWSTTHQFATELYTRGKIRGGILHGDVIVKGGGDPSLDVAEVDKLARALKEKGIQRVTGNLVVDDTRFDPTKLGISWMWDQESFPAHAPIGALDLHGNTIEVAIKPGSIGEKPHVSISPKLSDVTFSNQATTSLGSSNAIEVDRTRAKNEYVVSGKIGHSHPPVQLRRTVNDPSLYTGEVFQQRMKKVGIRFAPHSRVMQGIAPSGNPLLTQKSLPLKTLVSKMKEVEHSLIGEVLLRQLAVEAGEEGSDTKGLEVLRHYATHTVGVKDTFRPKDGSGLSRMSVMSPEQLTDLMQWVSHDPSQKELTTLFTSVGEGALKGRMEGTRADENLRAFPVDEPGISGLTGIVKSRTGEPLAFSIMINGVSRQQVADDLEDRMGITLASYPEIPEVKAVNDTEKYPLSALLDPLVNREGYEGIQTGMVVRSLDSGETMYRHEGSTHQTPASNTKLLTSSAAFDALGPDYQFRTELVVDGKITHGTLHGDLILKGYGDPTLASESSLKVQEGPTIEGIVKDIKKRGIKRIHGNIAVDSTAFSNEIYGKGWASDNENEYYQPQITALSVNRGTVRFDYLPGDKVGDPIRWSLTPQTKNVQVKVDVTTGEAGSKNTLKIERKRGTNRIHLSGSLPLDFKGDYTRVPVERPHCYTGVLLKEALIREGINVTDTRAVTEKRVPQKTDPWAVYYSPPLSEVARYLNKASDNFYAEMILRTLGLEKHGIGSAENGLAVVKDYLWRIHYPGTFQIEDGSGLTRYNFVSPEQLVFLLAAQRKTAQFEAFYQSLPLAGKDGSLANRMKNTPAANNLRGKTGSLTHVSTLSGYVQTQDHEWFAYSIMMNGYTPQSETSLQDQIGAALAGYSRQKKTTPNDKEGDRF</sequence>
<comment type="similarity">
    <text evidence="1">Belongs to the peptidase S13 family.</text>
</comment>
<dbReference type="PANTHER" id="PTHR30023:SF0">
    <property type="entry name" value="PENICILLIN-SENSITIVE CARBOXYPEPTIDASE A"/>
    <property type="match status" value="1"/>
</dbReference>
<accession>A0A1I6R2F5</accession>
<reference evidence="4" key="1">
    <citation type="submission" date="2016-10" db="EMBL/GenBank/DDBJ databases">
        <authorList>
            <person name="Varghese N."/>
            <person name="Submissions S."/>
        </authorList>
    </citation>
    <scope>NUCLEOTIDE SEQUENCE [LARGE SCALE GENOMIC DNA]</scope>
    <source>
        <strain evidence="4">DSM 45789</strain>
    </source>
</reference>
<protein>
    <submittedName>
        <fullName evidence="3">D-alanyl-D-alanine carboxypeptidase, serine-type, PBP4 family</fullName>
    </submittedName>
</protein>
<keyword evidence="3" id="KW-0121">Carboxypeptidase</keyword>
<dbReference type="NCBIfam" id="TIGR00666">
    <property type="entry name" value="PBP4"/>
    <property type="match status" value="2"/>
</dbReference>
<name>A0A1I6R2F5_9BACL</name>